<evidence type="ECO:0000256" key="1">
    <source>
        <dbReference type="SAM" id="MobiDB-lite"/>
    </source>
</evidence>
<dbReference type="Proteomes" id="UP000772434">
    <property type="component" value="Unassembled WGS sequence"/>
</dbReference>
<evidence type="ECO:0000313" key="2">
    <source>
        <dbReference type="EMBL" id="KAF9071345.1"/>
    </source>
</evidence>
<name>A0A9P5PZY0_9AGAR</name>
<proteinExistence type="predicted"/>
<protein>
    <submittedName>
        <fullName evidence="2">Uncharacterized protein</fullName>
    </submittedName>
</protein>
<sequence>MLTSFSTQEYYFIIEPIKITKVNGVSHFSLHDPPFFWSSNASGSCPMKEETRTLLGLPLPEVTMGGKRFTQDTYNAVSEYLKLKGFDPFSLDYARSQNYPIFKIFDDAPNQGPDEIDIFDGLPDLPVHPDPGSDSDSEDDIVYEYPSNKRILERKARLAPLESGTLGCRQMSQPHYHISECGSQKKQTRLRRTHSFSSFDRQKKITEPLLVRVCVGHHTGRSYGGYESYDTPELLRDVQQSQRIPAMHMDYFLDLVDF</sequence>
<keyword evidence="3" id="KW-1185">Reference proteome</keyword>
<comment type="caution">
    <text evidence="2">The sequence shown here is derived from an EMBL/GenBank/DDBJ whole genome shotgun (WGS) entry which is preliminary data.</text>
</comment>
<feature type="region of interest" description="Disordered" evidence="1">
    <location>
        <begin position="120"/>
        <end position="139"/>
    </location>
</feature>
<organism evidence="2 3">
    <name type="scientific">Rhodocollybia butyracea</name>
    <dbReference type="NCBI Taxonomy" id="206335"/>
    <lineage>
        <taxon>Eukaryota</taxon>
        <taxon>Fungi</taxon>
        <taxon>Dikarya</taxon>
        <taxon>Basidiomycota</taxon>
        <taxon>Agaricomycotina</taxon>
        <taxon>Agaricomycetes</taxon>
        <taxon>Agaricomycetidae</taxon>
        <taxon>Agaricales</taxon>
        <taxon>Marasmiineae</taxon>
        <taxon>Omphalotaceae</taxon>
        <taxon>Rhodocollybia</taxon>
    </lineage>
</organism>
<accession>A0A9P5PZY0</accession>
<dbReference type="AlphaFoldDB" id="A0A9P5PZY0"/>
<gene>
    <name evidence="2" type="ORF">BDP27DRAFT_1419138</name>
</gene>
<evidence type="ECO:0000313" key="3">
    <source>
        <dbReference type="Proteomes" id="UP000772434"/>
    </source>
</evidence>
<dbReference type="EMBL" id="JADNRY010000033">
    <property type="protein sequence ID" value="KAF9071345.1"/>
    <property type="molecule type" value="Genomic_DNA"/>
</dbReference>
<reference evidence="2" key="1">
    <citation type="submission" date="2020-11" db="EMBL/GenBank/DDBJ databases">
        <authorList>
            <consortium name="DOE Joint Genome Institute"/>
            <person name="Ahrendt S."/>
            <person name="Riley R."/>
            <person name="Andreopoulos W."/>
            <person name="Labutti K."/>
            <person name="Pangilinan J."/>
            <person name="Ruiz-Duenas F.J."/>
            <person name="Barrasa J.M."/>
            <person name="Sanchez-Garcia M."/>
            <person name="Camarero S."/>
            <person name="Miyauchi S."/>
            <person name="Serrano A."/>
            <person name="Linde D."/>
            <person name="Babiker R."/>
            <person name="Drula E."/>
            <person name="Ayuso-Fernandez I."/>
            <person name="Pacheco R."/>
            <person name="Padilla G."/>
            <person name="Ferreira P."/>
            <person name="Barriuso J."/>
            <person name="Kellner H."/>
            <person name="Castanera R."/>
            <person name="Alfaro M."/>
            <person name="Ramirez L."/>
            <person name="Pisabarro A.G."/>
            <person name="Kuo A."/>
            <person name="Tritt A."/>
            <person name="Lipzen A."/>
            <person name="He G."/>
            <person name="Yan M."/>
            <person name="Ng V."/>
            <person name="Cullen D."/>
            <person name="Martin F."/>
            <person name="Rosso M.-N."/>
            <person name="Henrissat B."/>
            <person name="Hibbett D."/>
            <person name="Martinez A.T."/>
            <person name="Grigoriev I.V."/>
        </authorList>
    </citation>
    <scope>NUCLEOTIDE SEQUENCE</scope>
    <source>
        <strain evidence="2">AH 40177</strain>
    </source>
</reference>